<proteinExistence type="predicted"/>
<dbReference type="EMBL" id="BMHE01000025">
    <property type="protein sequence ID" value="GFZ92276.1"/>
    <property type="molecule type" value="Genomic_DNA"/>
</dbReference>
<keyword evidence="1" id="KW-0812">Transmembrane</keyword>
<reference evidence="3" key="1">
    <citation type="journal article" date="2019" name="Int. J. Syst. Evol. Microbiol.">
        <title>The Global Catalogue of Microorganisms (GCM) 10K type strain sequencing project: providing services to taxonomists for standard genome sequencing and annotation.</title>
        <authorList>
            <consortium name="The Broad Institute Genomics Platform"/>
            <consortium name="The Broad Institute Genome Sequencing Center for Infectious Disease"/>
            <person name="Wu L."/>
            <person name="Ma J."/>
        </authorList>
    </citation>
    <scope>NUCLEOTIDE SEQUENCE [LARGE SCALE GENOMIC DNA]</scope>
    <source>
        <strain evidence="3">CGMCC 1.15043</strain>
    </source>
</reference>
<name>A0ABQ1EXS8_9BACL</name>
<keyword evidence="3" id="KW-1185">Reference proteome</keyword>
<sequence length="74" mass="8133">MFGSITATVYPQQISVPSQYGGFTGATESNGLLGFFVGVLSFVIVVVVWKLLCELLLIIFRCLEVYISKNSTHE</sequence>
<evidence type="ECO:0000313" key="3">
    <source>
        <dbReference type="Proteomes" id="UP000615455"/>
    </source>
</evidence>
<protein>
    <submittedName>
        <fullName evidence="2">Uncharacterized protein</fullName>
    </submittedName>
</protein>
<organism evidence="2 3">
    <name type="scientific">Paenibacillus marchantiophytorum</name>
    <dbReference type="NCBI Taxonomy" id="1619310"/>
    <lineage>
        <taxon>Bacteria</taxon>
        <taxon>Bacillati</taxon>
        <taxon>Bacillota</taxon>
        <taxon>Bacilli</taxon>
        <taxon>Bacillales</taxon>
        <taxon>Paenibacillaceae</taxon>
        <taxon>Paenibacillus</taxon>
    </lineage>
</organism>
<evidence type="ECO:0000256" key="1">
    <source>
        <dbReference type="SAM" id="Phobius"/>
    </source>
</evidence>
<comment type="caution">
    <text evidence="2">The sequence shown here is derived from an EMBL/GenBank/DDBJ whole genome shotgun (WGS) entry which is preliminary data.</text>
</comment>
<gene>
    <name evidence="2" type="ORF">GCM10008018_43210</name>
</gene>
<evidence type="ECO:0000313" key="2">
    <source>
        <dbReference type="EMBL" id="GFZ92276.1"/>
    </source>
</evidence>
<keyword evidence="1" id="KW-0472">Membrane</keyword>
<accession>A0ABQ1EXS8</accession>
<feature type="transmembrane region" description="Helical" evidence="1">
    <location>
        <begin position="32"/>
        <end position="60"/>
    </location>
</feature>
<dbReference type="Proteomes" id="UP000615455">
    <property type="component" value="Unassembled WGS sequence"/>
</dbReference>
<keyword evidence="1" id="KW-1133">Transmembrane helix</keyword>